<dbReference type="PANTHER" id="PTHR42781">
    <property type="entry name" value="SPERMIDINE/PUTRESCINE IMPORT ATP-BINDING PROTEIN POTA"/>
    <property type="match status" value="1"/>
</dbReference>
<keyword evidence="6" id="KW-1278">Translocase</keyword>
<keyword evidence="4" id="KW-0547">Nucleotide-binding</keyword>
<dbReference type="InterPro" id="IPR013611">
    <property type="entry name" value="Transp-assoc_OB_typ2"/>
</dbReference>
<keyword evidence="2" id="KW-1003">Cell membrane</keyword>
<comment type="caution">
    <text evidence="9">The sequence shown here is derived from an EMBL/GenBank/DDBJ whole genome shotgun (WGS) entry which is preliminary data.</text>
</comment>
<evidence type="ECO:0000256" key="6">
    <source>
        <dbReference type="ARBA" id="ARBA00022967"/>
    </source>
</evidence>
<dbReference type="PROSITE" id="PS00211">
    <property type="entry name" value="ABC_TRANSPORTER_1"/>
    <property type="match status" value="1"/>
</dbReference>
<keyword evidence="7" id="KW-0472">Membrane</keyword>
<dbReference type="SUPFAM" id="SSF50331">
    <property type="entry name" value="MOP-like"/>
    <property type="match status" value="1"/>
</dbReference>
<gene>
    <name evidence="9" type="ORF">JOC86_003554</name>
</gene>
<keyword evidence="3" id="KW-0997">Cell inner membrane</keyword>
<dbReference type="Pfam" id="PF08402">
    <property type="entry name" value="TOBE_2"/>
    <property type="match status" value="1"/>
</dbReference>
<dbReference type="SMART" id="SM00382">
    <property type="entry name" value="AAA"/>
    <property type="match status" value="1"/>
</dbReference>
<evidence type="ECO:0000256" key="7">
    <source>
        <dbReference type="ARBA" id="ARBA00023136"/>
    </source>
</evidence>
<organism evidence="9 10">
    <name type="scientific">Rossellomorea pakistanensis</name>
    <dbReference type="NCBI Taxonomy" id="992288"/>
    <lineage>
        <taxon>Bacteria</taxon>
        <taxon>Bacillati</taxon>
        <taxon>Bacillota</taxon>
        <taxon>Bacilli</taxon>
        <taxon>Bacillales</taxon>
        <taxon>Bacillaceae</taxon>
        <taxon>Rossellomorea</taxon>
    </lineage>
</organism>
<evidence type="ECO:0000256" key="5">
    <source>
        <dbReference type="ARBA" id="ARBA00022840"/>
    </source>
</evidence>
<accession>A0ABS2NGL8</accession>
<dbReference type="InterPro" id="IPR003439">
    <property type="entry name" value="ABC_transporter-like_ATP-bd"/>
</dbReference>
<protein>
    <submittedName>
        <fullName evidence="9">Iron(III) transport system ATP-binding protein</fullName>
    </submittedName>
</protein>
<evidence type="ECO:0000256" key="2">
    <source>
        <dbReference type="ARBA" id="ARBA00022475"/>
    </source>
</evidence>
<keyword evidence="10" id="KW-1185">Reference proteome</keyword>
<dbReference type="GO" id="GO:0005524">
    <property type="term" value="F:ATP binding"/>
    <property type="evidence" value="ECO:0007669"/>
    <property type="project" value="UniProtKB-KW"/>
</dbReference>
<name>A0ABS2NGL8_9BACI</name>
<dbReference type="Proteomes" id="UP001646157">
    <property type="component" value="Unassembled WGS sequence"/>
</dbReference>
<dbReference type="InterPro" id="IPR003593">
    <property type="entry name" value="AAA+_ATPase"/>
</dbReference>
<dbReference type="InterPro" id="IPR027417">
    <property type="entry name" value="P-loop_NTPase"/>
</dbReference>
<feature type="domain" description="ABC transporter" evidence="8">
    <location>
        <begin position="6"/>
        <end position="236"/>
    </location>
</feature>
<dbReference type="InterPro" id="IPR050093">
    <property type="entry name" value="ABC_SmlMolc_Importer"/>
</dbReference>
<sequence length="337" mass="38010">MSQPFLSIQNISKNFGHFNALNQINFDINKNEFVCLLGPSGCGKTTLLRIIAGLEEPNNGSILLEGKDLTSLPPSQRDFGIVFQSYALFPNLTAYQNIEYGLKNRKVRSKERNERVLEALKLVDLVEIKNKYPGQLSGGQQQRVALARAVALSPKFLLLDEPLSALDAKVREKLRYEIRSIQETLGITTIMVTHDQEEALTMADKIIVMNNAEVIQVGTPEEIYDQPKSPFVADFIGSINMWNTERGKSQTFAIRPEHIEISKEGGLLSEVEHIEFRGAFYRLKLMVREADSPLKDEIVKVDLSAQMIDNHQLKKGDLININLPENQVLTYKEQVVV</sequence>
<dbReference type="PANTHER" id="PTHR42781:SF5">
    <property type="entry name" value="PUTRESCINE TRANSPORT ATP-BINDING PROTEIN POTG"/>
    <property type="match status" value="1"/>
</dbReference>
<dbReference type="Pfam" id="PF00005">
    <property type="entry name" value="ABC_tran"/>
    <property type="match status" value="1"/>
</dbReference>
<evidence type="ECO:0000259" key="8">
    <source>
        <dbReference type="PROSITE" id="PS50893"/>
    </source>
</evidence>
<proteinExistence type="predicted"/>
<evidence type="ECO:0000256" key="4">
    <source>
        <dbReference type="ARBA" id="ARBA00022741"/>
    </source>
</evidence>
<dbReference type="Gene3D" id="3.40.50.300">
    <property type="entry name" value="P-loop containing nucleotide triphosphate hydrolases"/>
    <property type="match status" value="1"/>
</dbReference>
<dbReference type="EMBL" id="JAFBDZ010000003">
    <property type="protein sequence ID" value="MBM7587002.1"/>
    <property type="molecule type" value="Genomic_DNA"/>
</dbReference>
<dbReference type="InterPro" id="IPR008995">
    <property type="entry name" value="Mo/tungstate-bd_C_term_dom"/>
</dbReference>
<keyword evidence="5 9" id="KW-0067">ATP-binding</keyword>
<keyword evidence="1" id="KW-0813">Transport</keyword>
<dbReference type="SUPFAM" id="SSF52540">
    <property type="entry name" value="P-loop containing nucleoside triphosphate hydrolases"/>
    <property type="match status" value="1"/>
</dbReference>
<reference evidence="9 10" key="1">
    <citation type="submission" date="2021-01" db="EMBL/GenBank/DDBJ databases">
        <title>Genomic Encyclopedia of Type Strains, Phase IV (KMG-IV): sequencing the most valuable type-strain genomes for metagenomic binning, comparative biology and taxonomic classification.</title>
        <authorList>
            <person name="Goeker M."/>
        </authorList>
    </citation>
    <scope>NUCLEOTIDE SEQUENCE [LARGE SCALE GENOMIC DNA]</scope>
    <source>
        <strain evidence="9 10">DSM 24834</strain>
    </source>
</reference>
<evidence type="ECO:0000313" key="10">
    <source>
        <dbReference type="Proteomes" id="UP001646157"/>
    </source>
</evidence>
<dbReference type="PROSITE" id="PS50893">
    <property type="entry name" value="ABC_TRANSPORTER_2"/>
    <property type="match status" value="1"/>
</dbReference>
<evidence type="ECO:0000256" key="3">
    <source>
        <dbReference type="ARBA" id="ARBA00022519"/>
    </source>
</evidence>
<evidence type="ECO:0000256" key="1">
    <source>
        <dbReference type="ARBA" id="ARBA00022448"/>
    </source>
</evidence>
<evidence type="ECO:0000313" key="9">
    <source>
        <dbReference type="EMBL" id="MBM7587002.1"/>
    </source>
</evidence>
<dbReference type="InterPro" id="IPR017871">
    <property type="entry name" value="ABC_transporter-like_CS"/>
</dbReference>
<dbReference type="RefSeq" id="WP_205174158.1">
    <property type="nucleotide sequence ID" value="NZ_JAFBDZ010000003.1"/>
</dbReference>